<keyword evidence="6" id="KW-0539">Nucleus</keyword>
<evidence type="ECO:0000256" key="8">
    <source>
        <dbReference type="SAM" id="MobiDB-lite"/>
    </source>
</evidence>
<dbReference type="FunFam" id="1.20.120.2010:FF:000001">
    <property type="entry name" value="NGFI-A-binding protein 1 isoform X1"/>
    <property type="match status" value="1"/>
</dbReference>
<feature type="region of interest" description="Disordered" evidence="8">
    <location>
        <begin position="285"/>
        <end position="309"/>
    </location>
</feature>
<keyword evidence="5" id="KW-0804">Transcription</keyword>
<evidence type="ECO:0000259" key="10">
    <source>
        <dbReference type="Pfam" id="PF04905"/>
    </source>
</evidence>
<dbReference type="PANTHER" id="PTHR12623:SF10">
    <property type="entry name" value="NGFI-A-BINDING PROTEIN HOMOLOG"/>
    <property type="match status" value="1"/>
</dbReference>
<dbReference type="EMBL" id="JXLN01011833">
    <property type="protein sequence ID" value="KPM07728.1"/>
    <property type="molecule type" value="Genomic_DNA"/>
</dbReference>
<organism evidence="11 12">
    <name type="scientific">Sarcoptes scabiei</name>
    <name type="common">Itch mite</name>
    <name type="synonym">Acarus scabiei</name>
    <dbReference type="NCBI Taxonomy" id="52283"/>
    <lineage>
        <taxon>Eukaryota</taxon>
        <taxon>Metazoa</taxon>
        <taxon>Ecdysozoa</taxon>
        <taxon>Arthropoda</taxon>
        <taxon>Chelicerata</taxon>
        <taxon>Arachnida</taxon>
        <taxon>Acari</taxon>
        <taxon>Acariformes</taxon>
        <taxon>Sarcoptiformes</taxon>
        <taxon>Astigmata</taxon>
        <taxon>Psoroptidia</taxon>
        <taxon>Sarcoptoidea</taxon>
        <taxon>Sarcoptidae</taxon>
        <taxon>Sarcoptinae</taxon>
        <taxon>Sarcoptes</taxon>
    </lineage>
</organism>
<dbReference type="OrthoDB" id="10028556at2759"/>
<dbReference type="GO" id="GO:0045892">
    <property type="term" value="P:negative regulation of DNA-templated transcription"/>
    <property type="evidence" value="ECO:0007669"/>
    <property type="project" value="InterPro"/>
</dbReference>
<comment type="subcellular location">
    <subcellularLocation>
        <location evidence="1">Nucleus</location>
    </subcellularLocation>
</comment>
<dbReference type="Pfam" id="PF04904">
    <property type="entry name" value="SAM_NCD1"/>
    <property type="match status" value="1"/>
</dbReference>
<feature type="domain" description="Nab N-terminal" evidence="9">
    <location>
        <begin position="124"/>
        <end position="201"/>
    </location>
</feature>
<dbReference type="PANTHER" id="PTHR12623">
    <property type="entry name" value="NGFI-A BINDING PROTEIN"/>
    <property type="match status" value="1"/>
</dbReference>
<evidence type="ECO:0000256" key="7">
    <source>
        <dbReference type="SAM" id="Coils"/>
    </source>
</evidence>
<feature type="region of interest" description="Disordered" evidence="8">
    <location>
        <begin position="459"/>
        <end position="514"/>
    </location>
</feature>
<name>A0A132A9U3_SARSC</name>
<gene>
    <name evidence="11" type="ORF">QR98_0062270</name>
</gene>
<evidence type="ECO:0008006" key="13">
    <source>
        <dbReference type="Google" id="ProtNLM"/>
    </source>
</evidence>
<dbReference type="InterPro" id="IPR038398">
    <property type="entry name" value="NCD2_sf"/>
</dbReference>
<keyword evidence="3" id="KW-0678">Repressor</keyword>
<feature type="compositionally biased region" description="Low complexity" evidence="8">
    <location>
        <begin position="214"/>
        <end position="226"/>
    </location>
</feature>
<feature type="region of interest" description="Disordered" evidence="8">
    <location>
        <begin position="251"/>
        <end position="272"/>
    </location>
</feature>
<feature type="coiled-coil region" evidence="7">
    <location>
        <begin position="525"/>
        <end position="581"/>
    </location>
</feature>
<dbReference type="GO" id="GO:0005634">
    <property type="term" value="C:nucleus"/>
    <property type="evidence" value="ECO:0007669"/>
    <property type="project" value="UniProtKB-SubCell"/>
</dbReference>
<dbReference type="Gene3D" id="1.20.120.2010">
    <property type="entry name" value="NAB conserved domain 2"/>
    <property type="match status" value="1"/>
</dbReference>
<evidence type="ECO:0000256" key="4">
    <source>
        <dbReference type="ARBA" id="ARBA00023015"/>
    </source>
</evidence>
<comment type="similarity">
    <text evidence="2">Belongs to the NAB family.</text>
</comment>
<dbReference type="GO" id="GO:0003712">
    <property type="term" value="F:transcription coregulator activity"/>
    <property type="evidence" value="ECO:0007669"/>
    <property type="project" value="InterPro"/>
</dbReference>
<evidence type="ECO:0000256" key="5">
    <source>
        <dbReference type="ARBA" id="ARBA00023163"/>
    </source>
</evidence>
<feature type="compositionally biased region" description="Low complexity" evidence="8">
    <location>
        <begin position="285"/>
        <end position="303"/>
    </location>
</feature>
<evidence type="ECO:0000313" key="11">
    <source>
        <dbReference type="EMBL" id="KPM07728.1"/>
    </source>
</evidence>
<feature type="domain" description="NAB co-repressor" evidence="10">
    <location>
        <begin position="313"/>
        <end position="444"/>
    </location>
</feature>
<evidence type="ECO:0000256" key="3">
    <source>
        <dbReference type="ARBA" id="ARBA00022491"/>
    </source>
</evidence>
<keyword evidence="7" id="KW-0175">Coiled coil</keyword>
<feature type="compositionally biased region" description="Polar residues" evidence="8">
    <location>
        <begin position="481"/>
        <end position="509"/>
    </location>
</feature>
<dbReference type="InterPro" id="IPR039040">
    <property type="entry name" value="NAB_fam"/>
</dbReference>
<keyword evidence="4" id="KW-0805">Transcription regulation</keyword>
<sequence>MAERKNIATNSDDSDEYALFNVLGSDSDSSEEFDLDSSLNLWKIPNISVERNSPNSVVNDSMPTNSFVTESIAPKELDVEKNLSKSYVRTSNQLLRMNFNDIFHSHNRILGRNLNGTIAMTTQPSNESELQLYRVLQRANLLTYYDTFICQGGDDVQQLYEAGEEEFLEIMALVGMAAKPLHVRRLQKALHEWATNPSLFQSPLVQPTTSANQSDSPSSLPISSVSRSLPTVSSVSNTKCFNTITSLPASISSSASPSSKNGNNSSSPSLSNSVFDANSVGCNQSISSSPNQFSQNQSNENIQPTSPSVTPILNESQIIRLAEAAESLVRSLPASFFDLKPPSSNNNNGNKKRIVKEIETVMAMKESDSKRMDEIRKYAAIYGRFDCKRKPEKPLTLHEVSVNEAAAQICSKIPMLLYRRDELFPLARQVVRDSGYQYSKGHSRSQYIRFGDEQSLYHHLNNSSNQTSSHHESQTKRMRRNQTLGVSSKLSLSAPTYSNSTKAVSNSQNDRQRRYDRLEGIVDQLKSLGNKQEEIESQLKEANEKKNFKIITELQNELNLITDHQMLLVNEKSQLEQQQQQQQQNVDCPK</sequence>
<dbReference type="Pfam" id="PF04905">
    <property type="entry name" value="NCD2"/>
    <property type="match status" value="1"/>
</dbReference>
<dbReference type="InterPro" id="IPR006988">
    <property type="entry name" value="Nab_N"/>
</dbReference>
<evidence type="ECO:0000259" key="9">
    <source>
        <dbReference type="Pfam" id="PF04904"/>
    </source>
</evidence>
<reference evidence="11 12" key="1">
    <citation type="journal article" date="2015" name="Parasit. Vectors">
        <title>Draft genome of the scabies mite.</title>
        <authorList>
            <person name="Rider S.D.Jr."/>
            <person name="Morgan M.S."/>
            <person name="Arlian L.G."/>
        </authorList>
    </citation>
    <scope>NUCLEOTIDE SEQUENCE [LARGE SCALE GENOMIC DNA]</scope>
    <source>
        <strain evidence="11">Arlian Lab</strain>
    </source>
</reference>
<accession>A0A132A9U3</accession>
<dbReference type="Proteomes" id="UP000616769">
    <property type="component" value="Unassembled WGS sequence"/>
</dbReference>
<proteinExistence type="inferred from homology"/>
<evidence type="ECO:0000256" key="2">
    <source>
        <dbReference type="ARBA" id="ARBA00008864"/>
    </source>
</evidence>
<feature type="region of interest" description="Disordered" evidence="8">
    <location>
        <begin position="204"/>
        <end position="226"/>
    </location>
</feature>
<evidence type="ECO:0000313" key="12">
    <source>
        <dbReference type="Proteomes" id="UP000616769"/>
    </source>
</evidence>
<feature type="compositionally biased region" description="Polar residues" evidence="8">
    <location>
        <begin position="204"/>
        <end position="213"/>
    </location>
</feature>
<dbReference type="InterPro" id="IPR006989">
    <property type="entry name" value="NAB_co-repressor_dom"/>
</dbReference>
<comment type="caution">
    <text evidence="11">The sequence shown here is derived from an EMBL/GenBank/DDBJ whole genome shotgun (WGS) entry which is preliminary data.</text>
</comment>
<dbReference type="AlphaFoldDB" id="A0A132A9U3"/>
<protein>
    <recommendedName>
        <fullName evidence="13">NGFI-A-binding-like protein</fullName>
    </recommendedName>
</protein>
<evidence type="ECO:0000256" key="1">
    <source>
        <dbReference type="ARBA" id="ARBA00004123"/>
    </source>
</evidence>
<dbReference type="VEuPathDB" id="VectorBase:SSCA006396"/>
<evidence type="ECO:0000256" key="6">
    <source>
        <dbReference type="ARBA" id="ARBA00023242"/>
    </source>
</evidence>